<dbReference type="EMBL" id="CAMXCT010000017">
    <property type="protein sequence ID" value="CAI3972537.1"/>
    <property type="molecule type" value="Genomic_DNA"/>
</dbReference>
<keyword evidence="3" id="KW-1185">Reference proteome</keyword>
<protein>
    <submittedName>
        <fullName evidence="2">EF-hand domain-containing protein</fullName>
    </submittedName>
</protein>
<dbReference type="SUPFAM" id="SSF47473">
    <property type="entry name" value="EF-hand"/>
    <property type="match status" value="1"/>
</dbReference>
<dbReference type="EMBL" id="CAMXCT020000017">
    <property type="protein sequence ID" value="CAL1125912.1"/>
    <property type="molecule type" value="Genomic_DNA"/>
</dbReference>
<reference evidence="1" key="1">
    <citation type="submission" date="2022-10" db="EMBL/GenBank/DDBJ databases">
        <authorList>
            <person name="Chen Y."/>
            <person name="Dougan E. K."/>
            <person name="Chan C."/>
            <person name="Rhodes N."/>
            <person name="Thang M."/>
        </authorList>
    </citation>
    <scope>NUCLEOTIDE SEQUENCE</scope>
</reference>
<comment type="caution">
    <text evidence="1">The sequence shown here is derived from an EMBL/GenBank/DDBJ whole genome shotgun (WGS) entry which is preliminary data.</text>
</comment>
<dbReference type="GO" id="GO:0060271">
    <property type="term" value="P:cilium assembly"/>
    <property type="evidence" value="ECO:0007669"/>
    <property type="project" value="TreeGrafter"/>
</dbReference>
<organism evidence="1">
    <name type="scientific">Cladocopium goreaui</name>
    <dbReference type="NCBI Taxonomy" id="2562237"/>
    <lineage>
        <taxon>Eukaryota</taxon>
        <taxon>Sar</taxon>
        <taxon>Alveolata</taxon>
        <taxon>Dinophyceae</taxon>
        <taxon>Suessiales</taxon>
        <taxon>Symbiodiniaceae</taxon>
        <taxon>Cladocopium</taxon>
    </lineage>
</organism>
<accession>A0A9P1BFV3</accession>
<dbReference type="GO" id="GO:0031514">
    <property type="term" value="C:motile cilium"/>
    <property type="evidence" value="ECO:0007669"/>
    <property type="project" value="TreeGrafter"/>
</dbReference>
<dbReference type="InterPro" id="IPR055325">
    <property type="entry name" value="CF161"/>
</dbReference>
<name>A0A9P1BFV3_9DINO</name>
<reference evidence="2 3" key="2">
    <citation type="submission" date="2024-05" db="EMBL/GenBank/DDBJ databases">
        <authorList>
            <person name="Chen Y."/>
            <person name="Shah S."/>
            <person name="Dougan E. K."/>
            <person name="Thang M."/>
            <person name="Chan C."/>
        </authorList>
    </citation>
    <scope>NUCLEOTIDE SEQUENCE [LARGE SCALE GENOMIC DNA]</scope>
</reference>
<dbReference type="OrthoDB" id="444540at2759"/>
<dbReference type="Gene3D" id="1.10.238.10">
    <property type="entry name" value="EF-hand"/>
    <property type="match status" value="1"/>
</dbReference>
<dbReference type="PANTHER" id="PTHR24274">
    <property type="entry name" value="CILIA- AND FLAGELLA-ASSOCIATED PROTEIN 161"/>
    <property type="match status" value="1"/>
</dbReference>
<dbReference type="InterPro" id="IPR011992">
    <property type="entry name" value="EF-hand-dom_pair"/>
</dbReference>
<gene>
    <name evidence="1" type="ORF">C1SCF055_LOCUS1111</name>
</gene>
<proteinExistence type="predicted"/>
<dbReference type="AlphaFoldDB" id="A0A9P1BFV3"/>
<evidence type="ECO:0000313" key="2">
    <source>
        <dbReference type="EMBL" id="CAL4759849.1"/>
    </source>
</evidence>
<dbReference type="PANTHER" id="PTHR24274:SF1">
    <property type="entry name" value="CILIA- AND FLAGELLA-ASSOCIATED PROTEIN 161"/>
    <property type="match status" value="1"/>
</dbReference>
<evidence type="ECO:0000313" key="1">
    <source>
        <dbReference type="EMBL" id="CAI3972537.1"/>
    </source>
</evidence>
<dbReference type="Proteomes" id="UP001152797">
    <property type="component" value="Unassembled WGS sequence"/>
</dbReference>
<evidence type="ECO:0000313" key="3">
    <source>
        <dbReference type="Proteomes" id="UP001152797"/>
    </source>
</evidence>
<sequence length="540" mass="60902">MEHWTESVKVEEQNLQEYLCQKQHTVVLQGAVQTLKHTLVPVPTTNGGDGYVHFGDMLTLRSACTRGLLQVDAAETTVSAGSTEAIGYGLSTGSVITSCPRTNLTVCRVDDNDRFGRDDRLHFDQLIRLGTHEGLHERPHYLFASGNSKDEEPQLCVCPRAASGSHWRLRPIRTQSDSRSPEEEDDRVKLGDSICLESVATGFELQSNTVVVMTSYGNECLRQQNMQCAPKKSVKSDDGFHGRYKVFAAKGHIPGGQADRGRSFEWAFVDDRWSDQVIVAAKEKNGLEITNGGSVYKVDPVAMLKDPLYRAEAQLAHLDANGAGENRYAVLTRIYPILRHRDMHMIRRLRRMCAAADEQGTGVIRSHIFHGLLSWALTSVPNRWAPGSAWGCPQVCIRLTREEANQLQTLFGCDETGQLTEEGRDLINYHRFLRLMGASMSNFRLEAVKDAWKKLEDSAIAAMVDITHLQRLFRAEAFPKAQDGSMSLDEAREEFLRQWELDHPEGRITWDAFKQYYEDVSLAVEDDELFVELVRKSWKL</sequence>
<dbReference type="EMBL" id="CAMXCT030000017">
    <property type="protein sequence ID" value="CAL4759849.1"/>
    <property type="molecule type" value="Genomic_DNA"/>
</dbReference>